<reference evidence="5 6" key="1">
    <citation type="submission" date="2017-05" db="EMBL/GenBank/DDBJ databases">
        <title>Acinetobacter populi ANC 5415 (= PBJ7), whole genome shotgun sequencing project.</title>
        <authorList>
            <person name="Nemec A."/>
            <person name="Radolfova-Krizova L."/>
        </authorList>
    </citation>
    <scope>NUCLEOTIDE SEQUENCE [LARGE SCALE GENOMIC DNA]</scope>
    <source>
        <strain evidence="5 6">PBJ7</strain>
    </source>
</reference>
<comment type="caution">
    <text evidence="5">The sequence shown here is derived from an EMBL/GenBank/DDBJ whole genome shotgun (WGS) entry which is preliminary data.</text>
</comment>
<keyword evidence="3" id="KW-1133">Transmembrane helix</keyword>
<keyword evidence="4" id="KW-0732">Signal</keyword>
<sequence>MLKHHALLSLLCCMVTSASWAVTEPATTTNAAVKPNPVATTTTPPTSAPLRQGSSGTAPANVSATLVDVQQKHKLELAQQQKRLELLEQANQKALAQNQELQLKNDNLSVQVQVLQSERSAQMFIYGAVTFGIGILAGIVIYSILYTRRRRQW</sequence>
<keyword evidence="3" id="KW-0472">Membrane</keyword>
<dbReference type="OrthoDB" id="6713443at2"/>
<feature type="region of interest" description="Disordered" evidence="2">
    <location>
        <begin position="32"/>
        <end position="58"/>
    </location>
</feature>
<dbReference type="EMBL" id="NEXX01000007">
    <property type="protein sequence ID" value="OUY05800.1"/>
    <property type="molecule type" value="Genomic_DNA"/>
</dbReference>
<evidence type="ECO:0000256" key="2">
    <source>
        <dbReference type="SAM" id="MobiDB-lite"/>
    </source>
</evidence>
<gene>
    <name evidence="5" type="ORF">CAP51_16435</name>
</gene>
<keyword evidence="1" id="KW-0175">Coiled coil</keyword>
<keyword evidence="3" id="KW-0812">Transmembrane</keyword>
<evidence type="ECO:0008006" key="7">
    <source>
        <dbReference type="Google" id="ProtNLM"/>
    </source>
</evidence>
<evidence type="ECO:0000256" key="3">
    <source>
        <dbReference type="SAM" id="Phobius"/>
    </source>
</evidence>
<evidence type="ECO:0000256" key="1">
    <source>
        <dbReference type="SAM" id="Coils"/>
    </source>
</evidence>
<evidence type="ECO:0000256" key="4">
    <source>
        <dbReference type="SAM" id="SignalP"/>
    </source>
</evidence>
<evidence type="ECO:0000313" key="6">
    <source>
        <dbReference type="Proteomes" id="UP000196536"/>
    </source>
</evidence>
<evidence type="ECO:0000313" key="5">
    <source>
        <dbReference type="EMBL" id="OUY05800.1"/>
    </source>
</evidence>
<keyword evidence="6" id="KW-1185">Reference proteome</keyword>
<protein>
    <recommendedName>
        <fullName evidence="7">SH3 domain protein</fullName>
    </recommendedName>
</protein>
<feature type="compositionally biased region" description="Low complexity" evidence="2">
    <location>
        <begin position="32"/>
        <end position="49"/>
    </location>
</feature>
<dbReference type="Proteomes" id="UP000196536">
    <property type="component" value="Unassembled WGS sequence"/>
</dbReference>
<dbReference type="AlphaFoldDB" id="A0A1Z9YUA9"/>
<organism evidence="5 6">
    <name type="scientific">Acinetobacter populi</name>
    <dbReference type="NCBI Taxonomy" id="1582270"/>
    <lineage>
        <taxon>Bacteria</taxon>
        <taxon>Pseudomonadati</taxon>
        <taxon>Pseudomonadota</taxon>
        <taxon>Gammaproteobacteria</taxon>
        <taxon>Moraxellales</taxon>
        <taxon>Moraxellaceae</taxon>
        <taxon>Acinetobacter</taxon>
    </lineage>
</organism>
<feature type="transmembrane region" description="Helical" evidence="3">
    <location>
        <begin position="123"/>
        <end position="145"/>
    </location>
</feature>
<feature type="coiled-coil region" evidence="1">
    <location>
        <begin position="70"/>
        <end position="118"/>
    </location>
</feature>
<feature type="signal peptide" evidence="4">
    <location>
        <begin position="1"/>
        <end position="21"/>
    </location>
</feature>
<accession>A0A1Z9YUA9</accession>
<name>A0A1Z9YUA9_9GAMM</name>
<proteinExistence type="predicted"/>
<feature type="chain" id="PRO_5013143239" description="SH3 domain protein" evidence="4">
    <location>
        <begin position="22"/>
        <end position="153"/>
    </location>
</feature>
<dbReference type="RefSeq" id="WP_087621832.1">
    <property type="nucleotide sequence ID" value="NZ_NEXX01000007.1"/>
</dbReference>